<evidence type="ECO:0000256" key="3">
    <source>
        <dbReference type="ARBA" id="ARBA00006958"/>
    </source>
</evidence>
<gene>
    <name evidence="9" type="ORF">ROHU_029837</name>
</gene>
<dbReference type="InterPro" id="IPR045249">
    <property type="entry name" value="HARBI1-like"/>
</dbReference>
<comment type="caution">
    <text evidence="9">The sequence shown here is derived from an EMBL/GenBank/DDBJ whole genome shotgun (WGS) entry which is preliminary data.</text>
</comment>
<dbReference type="GO" id="GO:0046872">
    <property type="term" value="F:metal ion binding"/>
    <property type="evidence" value="ECO:0007669"/>
    <property type="project" value="UniProtKB-KW"/>
</dbReference>
<dbReference type="AlphaFoldDB" id="A0A498LU37"/>
<keyword evidence="4" id="KW-0540">Nuclease</keyword>
<evidence type="ECO:0000313" key="10">
    <source>
        <dbReference type="Proteomes" id="UP000290572"/>
    </source>
</evidence>
<evidence type="ECO:0000259" key="8">
    <source>
        <dbReference type="Pfam" id="PF13359"/>
    </source>
</evidence>
<dbReference type="Pfam" id="PF13359">
    <property type="entry name" value="DDE_Tnp_4"/>
    <property type="match status" value="1"/>
</dbReference>
<dbReference type="PANTHER" id="PTHR22930">
    <property type="match status" value="1"/>
</dbReference>
<dbReference type="InterPro" id="IPR027806">
    <property type="entry name" value="HARBI1_dom"/>
</dbReference>
<organism evidence="9 10">
    <name type="scientific">Labeo rohita</name>
    <name type="common">Indian major carp</name>
    <name type="synonym">Cyprinus rohita</name>
    <dbReference type="NCBI Taxonomy" id="84645"/>
    <lineage>
        <taxon>Eukaryota</taxon>
        <taxon>Metazoa</taxon>
        <taxon>Chordata</taxon>
        <taxon>Craniata</taxon>
        <taxon>Vertebrata</taxon>
        <taxon>Euteleostomi</taxon>
        <taxon>Actinopterygii</taxon>
        <taxon>Neopterygii</taxon>
        <taxon>Teleostei</taxon>
        <taxon>Ostariophysi</taxon>
        <taxon>Cypriniformes</taxon>
        <taxon>Cyprinidae</taxon>
        <taxon>Labeoninae</taxon>
        <taxon>Labeonini</taxon>
        <taxon>Labeo</taxon>
    </lineage>
</organism>
<evidence type="ECO:0000256" key="5">
    <source>
        <dbReference type="ARBA" id="ARBA00022723"/>
    </source>
</evidence>
<protein>
    <submittedName>
        <fullName evidence="9">Nuclease HARBI1</fullName>
    </submittedName>
</protein>
<keyword evidence="5" id="KW-0479">Metal-binding</keyword>
<feature type="domain" description="DDE Tnp4" evidence="8">
    <location>
        <begin position="6"/>
        <end position="109"/>
    </location>
</feature>
<sequence length="431" mass="49750">MTLGEIQLQVICEATHIITNAEAKWPGSVHDARIFCESSLCQTFQQGQYNGYLLGDRGYPCLPYLMTPYPKPDPGPQTRFNLAHSRTRAKVEMTIGILKCRFQCLRGLRVFVVPQRILLICLLHFCTCAVGRTVNQKTLMNIIKNFENHVKPRTVDIDTLGHIVSFFDQNYQTFSVNRDPQQYAVTINVLGIKCEKGFLPTANNFLKEERPDVKKFNLLYEVDETVDPEILMRIVNNFANELGYERQYAVAFRVEKDKCREGCDYPSKELLTDVKNKLDHNQVYDSDDLIAATPYKKEHSEFRLKNYLDKILQPDNYQTFSVNRDPQQYAVAISVLGIKCEKGFLPTANNFLKEESPDVKKFNLLYEGNQVPVNTEVLAQMIQYFNDKLQPTLHNRPKQYSVVISVPYQECTDQFSFDSVFNSDKVKKRVQ</sequence>
<dbReference type="STRING" id="84645.A0A498LU37"/>
<evidence type="ECO:0000256" key="6">
    <source>
        <dbReference type="ARBA" id="ARBA00022801"/>
    </source>
</evidence>
<proteinExistence type="inferred from homology"/>
<comment type="similarity">
    <text evidence="3">Belongs to the HARBI1 family.</text>
</comment>
<dbReference type="Proteomes" id="UP000290572">
    <property type="component" value="Unassembled WGS sequence"/>
</dbReference>
<evidence type="ECO:0000256" key="4">
    <source>
        <dbReference type="ARBA" id="ARBA00022722"/>
    </source>
</evidence>
<dbReference type="PANTHER" id="PTHR22930:SF267">
    <property type="entry name" value="NUCLEASE HARBI1-RELATED"/>
    <property type="match status" value="1"/>
</dbReference>
<dbReference type="GO" id="GO:0004518">
    <property type="term" value="F:nuclease activity"/>
    <property type="evidence" value="ECO:0007669"/>
    <property type="project" value="UniProtKB-KW"/>
</dbReference>
<dbReference type="Pfam" id="PF18744">
    <property type="entry name" value="SNAD1"/>
    <property type="match status" value="1"/>
</dbReference>
<comment type="cofactor">
    <cofactor evidence="1">
        <name>a divalent metal cation</name>
        <dbReference type="ChEBI" id="CHEBI:60240"/>
    </cofactor>
</comment>
<comment type="subcellular location">
    <subcellularLocation>
        <location evidence="2">Nucleus</location>
    </subcellularLocation>
</comment>
<dbReference type="GO" id="GO:0005634">
    <property type="term" value="C:nucleus"/>
    <property type="evidence" value="ECO:0007669"/>
    <property type="project" value="UniProtKB-SubCell"/>
</dbReference>
<evidence type="ECO:0000313" key="9">
    <source>
        <dbReference type="EMBL" id="RXN11968.1"/>
    </source>
</evidence>
<keyword evidence="7" id="KW-0539">Nucleus</keyword>
<keyword evidence="6" id="KW-0378">Hydrolase</keyword>
<dbReference type="EMBL" id="QBIY01013101">
    <property type="protein sequence ID" value="RXN11968.1"/>
    <property type="molecule type" value="Genomic_DNA"/>
</dbReference>
<dbReference type="GO" id="GO:0016787">
    <property type="term" value="F:hydrolase activity"/>
    <property type="evidence" value="ECO:0007669"/>
    <property type="project" value="UniProtKB-KW"/>
</dbReference>
<evidence type="ECO:0000256" key="2">
    <source>
        <dbReference type="ARBA" id="ARBA00004123"/>
    </source>
</evidence>
<name>A0A498LU37_LABRO</name>
<dbReference type="InterPro" id="IPR040958">
    <property type="entry name" value="SNAD1"/>
</dbReference>
<keyword evidence="10" id="KW-1185">Reference proteome</keyword>
<evidence type="ECO:0000256" key="1">
    <source>
        <dbReference type="ARBA" id="ARBA00001968"/>
    </source>
</evidence>
<reference evidence="9 10" key="1">
    <citation type="submission" date="2018-03" db="EMBL/GenBank/DDBJ databases">
        <title>Draft genome sequence of Rohu Carp (Labeo rohita).</title>
        <authorList>
            <person name="Das P."/>
            <person name="Kushwaha B."/>
            <person name="Joshi C.G."/>
            <person name="Kumar D."/>
            <person name="Nagpure N.S."/>
            <person name="Sahoo L."/>
            <person name="Das S.P."/>
            <person name="Bit A."/>
            <person name="Patnaik S."/>
            <person name="Meher P.K."/>
            <person name="Jayasankar P."/>
            <person name="Koringa P.G."/>
            <person name="Patel N.V."/>
            <person name="Hinsu A.T."/>
            <person name="Kumar R."/>
            <person name="Pandey M."/>
            <person name="Agarwal S."/>
            <person name="Srivastava S."/>
            <person name="Singh M."/>
            <person name="Iquebal M.A."/>
            <person name="Jaiswal S."/>
            <person name="Angadi U.B."/>
            <person name="Kumar N."/>
            <person name="Raza M."/>
            <person name="Shah T.M."/>
            <person name="Rai A."/>
            <person name="Jena J.K."/>
        </authorList>
    </citation>
    <scope>NUCLEOTIDE SEQUENCE [LARGE SCALE GENOMIC DNA]</scope>
    <source>
        <strain evidence="9">DASCIFA01</strain>
        <tissue evidence="9">Testis</tissue>
    </source>
</reference>
<evidence type="ECO:0000256" key="7">
    <source>
        <dbReference type="ARBA" id="ARBA00023242"/>
    </source>
</evidence>
<accession>A0A498LU37</accession>